<dbReference type="AlphaFoldDB" id="A0A345EIA7"/>
<sequence>MTEIATTMLGFALPTGMGEVEEFMAVTVHNGITVIITIIGSIFSLREQLDHRQYRDHDSTQT</sequence>
<keyword evidence="2" id="KW-0614">Plasmid</keyword>
<organism evidence="2 3">
    <name type="scientific">Haloplanus rubicundus</name>
    <dbReference type="NCBI Taxonomy" id="1547898"/>
    <lineage>
        <taxon>Archaea</taxon>
        <taxon>Methanobacteriati</taxon>
        <taxon>Methanobacteriota</taxon>
        <taxon>Stenosarchaea group</taxon>
        <taxon>Halobacteria</taxon>
        <taxon>Halobacteriales</taxon>
        <taxon>Haloferacaceae</taxon>
        <taxon>Haloplanus</taxon>
    </lineage>
</organism>
<dbReference type="GeneID" id="37289035"/>
<dbReference type="EMBL" id="CP031149">
    <property type="protein sequence ID" value="AXG11929.1"/>
    <property type="molecule type" value="Genomic_DNA"/>
</dbReference>
<keyword evidence="1" id="KW-0812">Transmembrane</keyword>
<dbReference type="RefSeq" id="WP_114606836.1">
    <property type="nucleotide sequence ID" value="NZ_CP031149.1"/>
</dbReference>
<protein>
    <submittedName>
        <fullName evidence="2">Uncharacterized protein</fullName>
    </submittedName>
</protein>
<evidence type="ECO:0000313" key="2">
    <source>
        <dbReference type="EMBL" id="AXG11929.1"/>
    </source>
</evidence>
<proteinExistence type="predicted"/>
<keyword evidence="1" id="KW-0472">Membrane</keyword>
<evidence type="ECO:0000313" key="3">
    <source>
        <dbReference type="Proteomes" id="UP000252985"/>
    </source>
</evidence>
<feature type="transmembrane region" description="Helical" evidence="1">
    <location>
        <begin position="23"/>
        <end position="45"/>
    </location>
</feature>
<dbReference type="KEGG" id="haq:DU484_18615"/>
<geneLocation type="plasmid" evidence="3">
    <name>pcba1112-02</name>
</geneLocation>
<dbReference type="Proteomes" id="UP000252985">
    <property type="component" value="Plasmid pCBA1112-02"/>
</dbReference>
<accession>A0A345EIA7</accession>
<name>A0A345EIA7_9EURY</name>
<keyword evidence="1" id="KW-1133">Transmembrane helix</keyword>
<evidence type="ECO:0000256" key="1">
    <source>
        <dbReference type="SAM" id="Phobius"/>
    </source>
</evidence>
<reference evidence="2 3" key="1">
    <citation type="submission" date="2018-07" db="EMBL/GenBank/DDBJ databases">
        <title>Genome sequences of Haloplanus sp. CBA1112.</title>
        <authorList>
            <person name="Kim Y.B."/>
            <person name="Roh S.W."/>
        </authorList>
    </citation>
    <scope>NUCLEOTIDE SEQUENCE [LARGE SCALE GENOMIC DNA]</scope>
    <source>
        <strain evidence="2 3">CBA1112</strain>
        <plasmid evidence="3">pcba1112-02</plasmid>
    </source>
</reference>
<gene>
    <name evidence="2" type="ORF">DU484_18615</name>
</gene>